<dbReference type="SUPFAM" id="SSF52833">
    <property type="entry name" value="Thioredoxin-like"/>
    <property type="match status" value="1"/>
</dbReference>
<evidence type="ECO:0000313" key="2">
    <source>
        <dbReference type="EMBL" id="CAE2284656.1"/>
    </source>
</evidence>
<dbReference type="InterPro" id="IPR036249">
    <property type="entry name" value="Thioredoxin-like_sf"/>
</dbReference>
<proteinExistence type="predicted"/>
<dbReference type="EMBL" id="HBKQ01058038">
    <property type="protein sequence ID" value="CAE2284660.1"/>
    <property type="molecule type" value="Transcribed_RNA"/>
</dbReference>
<dbReference type="Gene3D" id="3.40.30.10">
    <property type="entry name" value="Glutaredoxin"/>
    <property type="match status" value="1"/>
</dbReference>
<evidence type="ECO:0000313" key="1">
    <source>
        <dbReference type="EMBL" id="CAE2284654.1"/>
    </source>
</evidence>
<dbReference type="Pfam" id="PF13911">
    <property type="entry name" value="AhpC-TSA_2"/>
    <property type="match status" value="1"/>
</dbReference>
<organism evidence="3">
    <name type="scientific">Odontella aurita</name>
    <dbReference type="NCBI Taxonomy" id="265563"/>
    <lineage>
        <taxon>Eukaryota</taxon>
        <taxon>Sar</taxon>
        <taxon>Stramenopiles</taxon>
        <taxon>Ochrophyta</taxon>
        <taxon>Bacillariophyta</taxon>
        <taxon>Mediophyceae</taxon>
        <taxon>Biddulphiophycidae</taxon>
        <taxon>Eupodiscales</taxon>
        <taxon>Odontellaceae</taxon>
        <taxon>Odontella</taxon>
    </lineage>
</organism>
<name>A0A6U6KRI9_9STRA</name>
<gene>
    <name evidence="1" type="ORF">OAUR00152_LOCUS39662</name>
    <name evidence="2" type="ORF">OAUR00152_LOCUS39663</name>
    <name evidence="3" type="ORF">OAUR00152_LOCUS39665</name>
</gene>
<dbReference type="InterPro" id="IPR032801">
    <property type="entry name" value="PXL2A/B/C"/>
</dbReference>
<dbReference type="EMBL" id="HBKQ01058035">
    <property type="protein sequence ID" value="CAE2284654.1"/>
    <property type="molecule type" value="Transcribed_RNA"/>
</dbReference>
<protein>
    <submittedName>
        <fullName evidence="3">Uncharacterized protein</fullName>
    </submittedName>
</protein>
<dbReference type="AlphaFoldDB" id="A0A6U6KRI9"/>
<reference evidence="3" key="1">
    <citation type="submission" date="2021-01" db="EMBL/GenBank/DDBJ databases">
        <authorList>
            <person name="Corre E."/>
            <person name="Pelletier E."/>
            <person name="Niang G."/>
            <person name="Scheremetjew M."/>
            <person name="Finn R."/>
            <person name="Kale V."/>
            <person name="Holt S."/>
            <person name="Cochrane G."/>
            <person name="Meng A."/>
            <person name="Brown T."/>
            <person name="Cohen L."/>
        </authorList>
    </citation>
    <scope>NUCLEOTIDE SEQUENCE</scope>
    <source>
        <strain evidence="3">Isolate 1302-5</strain>
    </source>
</reference>
<accession>A0A6U6KRI9</accession>
<sequence>MYNIDRRKKQNNYLKAAGIKVICIFQSPPESLRLSLLKEKTTPFIMLADPKRTVYKKYQVRRSKVGILLGAVNAVSSGKTMQIAKFITKKSMKSEGKVDSLPADFLIDETGVIVDMIQARHVNDFMPWERIEAFIPEGCRCNCEHPECLSPTCRAYNEERIRQSKNDGIFCG</sequence>
<dbReference type="EMBL" id="HBKQ01058036">
    <property type="protein sequence ID" value="CAE2284656.1"/>
    <property type="molecule type" value="Transcribed_RNA"/>
</dbReference>
<evidence type="ECO:0000313" key="3">
    <source>
        <dbReference type="EMBL" id="CAE2284660.1"/>
    </source>
</evidence>